<keyword evidence="5" id="KW-0560">Oxidoreductase</keyword>
<dbReference type="AlphaFoldDB" id="A0A1G4MJ44"/>
<organism evidence="7 8">
    <name type="scientific">Lachancea fermentati</name>
    <name type="common">Zygosaccharomyces fermentati</name>
    <dbReference type="NCBI Taxonomy" id="4955"/>
    <lineage>
        <taxon>Eukaryota</taxon>
        <taxon>Fungi</taxon>
        <taxon>Dikarya</taxon>
        <taxon>Ascomycota</taxon>
        <taxon>Saccharomycotina</taxon>
        <taxon>Saccharomycetes</taxon>
        <taxon>Saccharomycetales</taxon>
        <taxon>Saccharomycetaceae</taxon>
        <taxon>Lachancea</taxon>
    </lineage>
</organism>
<dbReference type="SUPFAM" id="SSF51412">
    <property type="entry name" value="Inosine monophosphate dehydrogenase (IMPDH)"/>
    <property type="match status" value="1"/>
</dbReference>
<evidence type="ECO:0000256" key="4">
    <source>
        <dbReference type="ARBA" id="ARBA00022643"/>
    </source>
</evidence>
<keyword evidence="4" id="KW-0288">FMN</keyword>
<keyword evidence="8" id="KW-1185">Reference proteome</keyword>
<dbReference type="Pfam" id="PF03060">
    <property type="entry name" value="NMO"/>
    <property type="match status" value="1"/>
</dbReference>
<evidence type="ECO:0000256" key="5">
    <source>
        <dbReference type="ARBA" id="ARBA00023002"/>
    </source>
</evidence>
<dbReference type="EMBL" id="LT598491">
    <property type="protein sequence ID" value="SCW03851.1"/>
    <property type="molecule type" value="Genomic_DNA"/>
</dbReference>
<sequence length="375" mass="41657">MSYRHFLKSLGLQIPIIQAPMAGICDAKLVAAVCNNGALASLPISHIDFTSSNGIGELRSLISEVNGLIDNKAYERNINLNFFCHDVVIDVPAEEKENWYNLYERVSSVKIPRGDSLFNKRGVSFKDFENGKPFDDLLSFFKHEFTPKVLSFHFGYPQSTSIKAFQDLGIKVFVTATSAEEFRLLNELGVDGIICQGYEAGGHRGNFLQPELFDEKLSTACLIKRTIPLVNMDEKNCTFVIPAGGLNSPEDVKYMLNLGVSAVQVGTAFLTTAECKVASKFNRILSSVDIPEPTIMTNLVSGKHARAISSPFLRRLTDVYHDEALPDYSYMYGAFKSMKEKYPKELQFVLAGQNYGSIKTNLTVGQLLDNFARGL</sequence>
<name>A0A1G4MJ44_LACFM</name>
<evidence type="ECO:0000256" key="6">
    <source>
        <dbReference type="ARBA" id="ARBA00023033"/>
    </source>
</evidence>
<evidence type="ECO:0000256" key="1">
    <source>
        <dbReference type="ARBA" id="ARBA00001917"/>
    </source>
</evidence>
<dbReference type="OrthoDB" id="10265891at2759"/>
<dbReference type="PANTHER" id="PTHR42747">
    <property type="entry name" value="NITRONATE MONOOXYGENASE-RELATED"/>
    <property type="match status" value="1"/>
</dbReference>
<accession>A0A1G4MJ44</accession>
<comment type="cofactor">
    <cofactor evidence="1">
        <name>FMN</name>
        <dbReference type="ChEBI" id="CHEBI:58210"/>
    </cofactor>
</comment>
<dbReference type="PANTHER" id="PTHR42747:SF3">
    <property type="entry name" value="NITRONATE MONOOXYGENASE-RELATED"/>
    <property type="match status" value="1"/>
</dbReference>
<evidence type="ECO:0000256" key="2">
    <source>
        <dbReference type="ARBA" id="ARBA00009881"/>
    </source>
</evidence>
<evidence type="ECO:0000313" key="7">
    <source>
        <dbReference type="EMBL" id="SCW03851.1"/>
    </source>
</evidence>
<protein>
    <submittedName>
        <fullName evidence="7">LAFE_0H00430g1_1</fullName>
    </submittedName>
</protein>
<gene>
    <name evidence="7" type="ORF">LAFE_0H00430G</name>
</gene>
<dbReference type="GO" id="GO:0018580">
    <property type="term" value="F:nitronate monooxygenase activity"/>
    <property type="evidence" value="ECO:0007669"/>
    <property type="project" value="InterPro"/>
</dbReference>
<reference evidence="7 8" key="1">
    <citation type="submission" date="2016-03" db="EMBL/GenBank/DDBJ databases">
        <authorList>
            <person name="Devillers H."/>
        </authorList>
    </citation>
    <scope>NUCLEOTIDE SEQUENCE [LARGE SCALE GENOMIC DNA]</scope>
    <source>
        <strain evidence="7">CBS 6772</strain>
    </source>
</reference>
<keyword evidence="3" id="KW-0285">Flavoprotein</keyword>
<evidence type="ECO:0000313" key="8">
    <source>
        <dbReference type="Proteomes" id="UP000190831"/>
    </source>
</evidence>
<dbReference type="InterPro" id="IPR004136">
    <property type="entry name" value="NMO"/>
</dbReference>
<proteinExistence type="inferred from homology"/>
<comment type="similarity">
    <text evidence="2">Belongs to the nitronate monooxygenase family. NMO class I subfamily.</text>
</comment>
<dbReference type="STRING" id="4955.A0A1G4MJ44"/>
<keyword evidence="6" id="KW-0503">Monooxygenase</keyword>
<dbReference type="CDD" id="cd04730">
    <property type="entry name" value="NPD_like"/>
    <property type="match status" value="1"/>
</dbReference>
<dbReference type="InterPro" id="IPR013785">
    <property type="entry name" value="Aldolase_TIM"/>
</dbReference>
<dbReference type="Gene3D" id="3.20.20.70">
    <property type="entry name" value="Aldolase class I"/>
    <property type="match status" value="1"/>
</dbReference>
<evidence type="ECO:0000256" key="3">
    <source>
        <dbReference type="ARBA" id="ARBA00022630"/>
    </source>
</evidence>
<dbReference type="OMA" id="NLFCHAP"/>
<dbReference type="Proteomes" id="UP000190831">
    <property type="component" value="Chromosome H"/>
</dbReference>